<feature type="domain" description="Bacterial transcriptional activator" evidence="1">
    <location>
        <begin position="91"/>
        <end position="223"/>
    </location>
</feature>
<dbReference type="InterPro" id="IPR005158">
    <property type="entry name" value="BTAD"/>
</dbReference>
<name>A0ABW1DHG0_9DEIO</name>
<proteinExistence type="predicted"/>
<dbReference type="EMBL" id="JBHSOH010000003">
    <property type="protein sequence ID" value="MFC5847168.1"/>
    <property type="molecule type" value="Genomic_DNA"/>
</dbReference>
<dbReference type="SUPFAM" id="SSF48452">
    <property type="entry name" value="TPR-like"/>
    <property type="match status" value="1"/>
</dbReference>
<comment type="caution">
    <text evidence="2">The sequence shown here is derived from an EMBL/GenBank/DDBJ whole genome shotgun (WGS) entry which is preliminary data.</text>
</comment>
<dbReference type="InterPro" id="IPR036388">
    <property type="entry name" value="WH-like_DNA-bd_sf"/>
</dbReference>
<evidence type="ECO:0000313" key="2">
    <source>
        <dbReference type="EMBL" id="MFC5847168.1"/>
    </source>
</evidence>
<dbReference type="RefSeq" id="WP_380046056.1">
    <property type="nucleotide sequence ID" value="NZ_JBHSOH010000003.1"/>
</dbReference>
<organism evidence="2 3">
    <name type="scientific">Deinococcus petrolearius</name>
    <dbReference type="NCBI Taxonomy" id="1751295"/>
    <lineage>
        <taxon>Bacteria</taxon>
        <taxon>Thermotogati</taxon>
        <taxon>Deinococcota</taxon>
        <taxon>Deinococci</taxon>
        <taxon>Deinococcales</taxon>
        <taxon>Deinococcaceae</taxon>
        <taxon>Deinococcus</taxon>
    </lineage>
</organism>
<evidence type="ECO:0000259" key="1">
    <source>
        <dbReference type="SMART" id="SM01043"/>
    </source>
</evidence>
<dbReference type="Proteomes" id="UP001595979">
    <property type="component" value="Unassembled WGS sequence"/>
</dbReference>
<dbReference type="InterPro" id="IPR027417">
    <property type="entry name" value="P-loop_NTPase"/>
</dbReference>
<dbReference type="SUPFAM" id="SSF46894">
    <property type="entry name" value="C-terminal effector domain of the bipartite response regulators"/>
    <property type="match status" value="1"/>
</dbReference>
<sequence length="996" mass="105148">MSLTTLGGFELRIGGVHAEPGGRKLAALLCVLALDGTVGRERLAELLWPAADPEAARLSVRQALWRLRQVVGDVLISSRYAAQLDLSRVEVDAPQFLARARHAPPLETLRRYGPFLDGLVLEGEALEAWAQAHRESCHRQATRALAELLRTLPPGEGLEEATGFWQRLAPTDGPLTRTLLRGLTVRGELQAAARVLDHHRAALREELDAVPDPETERLLAPQRVVPAALAFAFSVPAPATPLLGREEELQLLGELWLGGARLVTLLGPGGTGKTHLALHYARRAAGSPGLPDLGGVAAVRLDTLGAPGELLGHVAAALRFAAPAHLLAALRHTPTLLVLDNFEPLLRSGAGAARAAVGELLAAAPELRLLVTSRERLNVAGEGVLTLDGLDSGGPEGGAAAELLRRAAQRAAPRRVPGPAEARQIAQLTQGHPLLLELTAGALASLEPGEVLRGLRTSLLELRGGPADWPARHLASASVLDSSFARLDPAALRGLRQLAVVGGDYAPADARALVGQVGAWQQLQDLGLLIQQGEGLRLHELVRQQALSGADLDALRERHAAHYAARAGQLRADLRGEQQLAALQELRRGEHHFRAAAGHVARQGPDLHRHLAPLLDALGLFLWMAGRLPDLLALTSALEATPGNKHQHPVAQSWHGLALAMNGEAERGLALLEGAAPALDQDAAQGGLGALLGLERLAFAQQQLRRTGAALATYEVLEVRAKGRFPALHGRALLGQASALQTTTNDESPTTTALVAQGAAVLAGSGDLHGLAQALSQQSSDELNMGEVSDQTAPRVGRTLALRETLGDARGLVVSTLHLAGVATARGDDAEALATVRQALERARLGGDEVLIADVHYVLARTLQRAGDLAQAHLEMRAAGELYRQNGSHREVSTYLERADFALTQRDWAASAALARRAAEVAWAAGQSGMALFGLAICAQALAGGRPDDALLPELVHTVLTHPGTFRNARDRLTPLGLPPLTSAALPVGDLLRRLG</sequence>
<reference evidence="3" key="1">
    <citation type="journal article" date="2019" name="Int. J. Syst. Evol. Microbiol.">
        <title>The Global Catalogue of Microorganisms (GCM) 10K type strain sequencing project: providing services to taxonomists for standard genome sequencing and annotation.</title>
        <authorList>
            <consortium name="The Broad Institute Genomics Platform"/>
            <consortium name="The Broad Institute Genome Sequencing Center for Infectious Disease"/>
            <person name="Wu L."/>
            <person name="Ma J."/>
        </authorList>
    </citation>
    <scope>NUCLEOTIDE SEQUENCE [LARGE SCALE GENOMIC DNA]</scope>
    <source>
        <strain evidence="3">CGMCC 1.15053</strain>
    </source>
</reference>
<keyword evidence="2" id="KW-0547">Nucleotide-binding</keyword>
<evidence type="ECO:0000313" key="3">
    <source>
        <dbReference type="Proteomes" id="UP001595979"/>
    </source>
</evidence>
<dbReference type="Gene3D" id="1.10.10.10">
    <property type="entry name" value="Winged helix-like DNA-binding domain superfamily/Winged helix DNA-binding domain"/>
    <property type="match status" value="1"/>
</dbReference>
<protein>
    <submittedName>
        <fullName evidence="2">ATP-binding protein</fullName>
    </submittedName>
</protein>
<dbReference type="InterPro" id="IPR011990">
    <property type="entry name" value="TPR-like_helical_dom_sf"/>
</dbReference>
<dbReference type="InterPro" id="IPR016032">
    <property type="entry name" value="Sig_transdc_resp-reg_C-effctor"/>
</dbReference>
<dbReference type="PANTHER" id="PTHR47691">
    <property type="entry name" value="REGULATOR-RELATED"/>
    <property type="match status" value="1"/>
</dbReference>
<dbReference type="Gene3D" id="1.25.40.10">
    <property type="entry name" value="Tetratricopeptide repeat domain"/>
    <property type="match status" value="1"/>
</dbReference>
<keyword evidence="2" id="KW-0067">ATP-binding</keyword>
<dbReference type="SUPFAM" id="SSF52540">
    <property type="entry name" value="P-loop containing nucleoside triphosphate hydrolases"/>
    <property type="match status" value="1"/>
</dbReference>
<dbReference type="Gene3D" id="3.40.50.300">
    <property type="entry name" value="P-loop containing nucleotide triphosphate hydrolases"/>
    <property type="match status" value="1"/>
</dbReference>
<dbReference type="SMART" id="SM01043">
    <property type="entry name" value="BTAD"/>
    <property type="match status" value="1"/>
</dbReference>
<keyword evidence="3" id="KW-1185">Reference proteome</keyword>
<accession>A0ABW1DHG0</accession>
<gene>
    <name evidence="2" type="ORF">ACFPQ6_02500</name>
</gene>
<dbReference type="PANTHER" id="PTHR47691:SF3">
    <property type="entry name" value="HTH-TYPE TRANSCRIPTIONAL REGULATOR RV0890C-RELATED"/>
    <property type="match status" value="1"/>
</dbReference>
<dbReference type="GO" id="GO:0005524">
    <property type="term" value="F:ATP binding"/>
    <property type="evidence" value="ECO:0007669"/>
    <property type="project" value="UniProtKB-KW"/>
</dbReference>